<evidence type="ECO:0000313" key="2">
    <source>
        <dbReference type="Proteomes" id="UP000215335"/>
    </source>
</evidence>
<keyword evidence="2" id="KW-1185">Reference proteome</keyword>
<accession>A0A232FDB6</accession>
<dbReference type="EMBL" id="NNAY01000430">
    <property type="protein sequence ID" value="OXU28448.1"/>
    <property type="molecule type" value="Genomic_DNA"/>
</dbReference>
<organism evidence="1 2">
    <name type="scientific">Trichomalopsis sarcophagae</name>
    <dbReference type="NCBI Taxonomy" id="543379"/>
    <lineage>
        <taxon>Eukaryota</taxon>
        <taxon>Metazoa</taxon>
        <taxon>Ecdysozoa</taxon>
        <taxon>Arthropoda</taxon>
        <taxon>Hexapoda</taxon>
        <taxon>Insecta</taxon>
        <taxon>Pterygota</taxon>
        <taxon>Neoptera</taxon>
        <taxon>Endopterygota</taxon>
        <taxon>Hymenoptera</taxon>
        <taxon>Apocrita</taxon>
        <taxon>Proctotrupomorpha</taxon>
        <taxon>Chalcidoidea</taxon>
        <taxon>Pteromalidae</taxon>
        <taxon>Pteromalinae</taxon>
        <taxon>Trichomalopsis</taxon>
    </lineage>
</organism>
<proteinExistence type="predicted"/>
<name>A0A232FDB6_9HYME</name>
<comment type="caution">
    <text evidence="1">The sequence shown here is derived from an EMBL/GenBank/DDBJ whole genome shotgun (WGS) entry which is preliminary data.</text>
</comment>
<protein>
    <submittedName>
        <fullName evidence="1">Uncharacterized protein</fullName>
    </submittedName>
</protein>
<sequence>MPGWSTEEILLSNDHFYKLRMARYVEFTWHRLRKLGSKPRKMTPANLVQYVFFMRMNRKMPIRPYEIKYRVEQHFDNFTIEELTIIALAFSKYEALIRKLEGNQK</sequence>
<gene>
    <name evidence="1" type="ORF">TSAR_016738</name>
</gene>
<evidence type="ECO:0000313" key="1">
    <source>
        <dbReference type="EMBL" id="OXU28448.1"/>
    </source>
</evidence>
<dbReference type="Proteomes" id="UP000215335">
    <property type="component" value="Unassembled WGS sequence"/>
</dbReference>
<reference evidence="1 2" key="1">
    <citation type="journal article" date="2017" name="Curr. Biol.">
        <title>The Evolution of Venom by Co-option of Single-Copy Genes.</title>
        <authorList>
            <person name="Martinson E.O."/>
            <person name="Mrinalini"/>
            <person name="Kelkar Y.D."/>
            <person name="Chang C.H."/>
            <person name="Werren J.H."/>
        </authorList>
    </citation>
    <scope>NUCLEOTIDE SEQUENCE [LARGE SCALE GENOMIC DNA]</scope>
    <source>
        <strain evidence="1 2">Alberta</strain>
        <tissue evidence="1">Whole body</tissue>
    </source>
</reference>
<dbReference type="AlphaFoldDB" id="A0A232FDB6"/>